<evidence type="ECO:0000256" key="7">
    <source>
        <dbReference type="ARBA" id="ARBA00043925"/>
    </source>
</evidence>
<keyword evidence="12" id="KW-1185">Reference proteome</keyword>
<dbReference type="Pfam" id="PF10211">
    <property type="entry name" value="Ax_dynein_light"/>
    <property type="match status" value="1"/>
</dbReference>
<evidence type="ECO:0000256" key="2">
    <source>
        <dbReference type="ARBA" id="ARBA00023054"/>
    </source>
</evidence>
<evidence type="ECO:0000256" key="5">
    <source>
        <dbReference type="ARBA" id="ARBA00039799"/>
    </source>
</evidence>
<sequence length="273" mass="31374">MTTQTVGKLGDFLLRLFFLLLLRFSVCFKVTMSRPEESLMKYDNLVLISNDTDSKGRALRVSMQQVSSSRPVPPPPKPKSPSNKTVQQKNDDILNCIFPPRKWKEGNQLCVQQVSSVPCTRLDVVSLENSLDTKLQQKQARATGICHVRRELYTQCFDELIRQVAVSCAERGLLLSRVKNEIQMTIGAYHTLYESAVTFGLRKALQAHQDKTDMEQKLSDLEDEIKDLKEQLEEQKAKCKSLEKSEAEKRQQEEMKHLEEIQYLKKANQQLKV</sequence>
<proteinExistence type="inferred from homology"/>
<evidence type="ECO:0000256" key="10">
    <source>
        <dbReference type="SAM" id="SignalP"/>
    </source>
</evidence>
<dbReference type="GO" id="GO:0030286">
    <property type="term" value="C:dynein complex"/>
    <property type="evidence" value="ECO:0007669"/>
    <property type="project" value="UniProtKB-KW"/>
</dbReference>
<dbReference type="InterPro" id="IPR019347">
    <property type="entry name" value="Axonemal_dynein_light_chain"/>
</dbReference>
<dbReference type="GO" id="GO:0005930">
    <property type="term" value="C:axoneme"/>
    <property type="evidence" value="ECO:0007669"/>
    <property type="project" value="TreeGrafter"/>
</dbReference>
<comment type="function">
    <text evidence="7">Involved in sperm flagellum assembly.</text>
</comment>
<name>A0A8C5G9M8_GOUWI</name>
<keyword evidence="10" id="KW-0732">Signal</keyword>
<dbReference type="PANTHER" id="PTHR13183">
    <property type="entry name" value="AXONEMAL INNER ARM DYNEIN LIGHT CHAIN 28"/>
    <property type="match status" value="1"/>
</dbReference>
<accession>A0A8C5G9M8</accession>
<dbReference type="Ensembl" id="ENSGWIT00000027295.1">
    <property type="protein sequence ID" value="ENSGWIP00000024957.1"/>
    <property type="gene ID" value="ENSGWIG00000013203.1"/>
</dbReference>
<evidence type="ECO:0000256" key="8">
    <source>
        <dbReference type="SAM" id="Coils"/>
    </source>
</evidence>
<feature type="signal peptide" evidence="10">
    <location>
        <begin position="1"/>
        <end position="27"/>
    </location>
</feature>
<evidence type="ECO:0000256" key="3">
    <source>
        <dbReference type="ARBA" id="ARBA00023175"/>
    </source>
</evidence>
<dbReference type="GO" id="GO:0097546">
    <property type="term" value="C:ciliary base"/>
    <property type="evidence" value="ECO:0007669"/>
    <property type="project" value="TreeGrafter"/>
</dbReference>
<reference evidence="11" key="3">
    <citation type="submission" date="2025-09" db="UniProtKB">
        <authorList>
            <consortium name="Ensembl"/>
        </authorList>
    </citation>
    <scope>IDENTIFICATION</scope>
</reference>
<protein>
    <recommendedName>
        <fullName evidence="5">Axonemal dynein light intermediate polypeptide 1</fullName>
    </recommendedName>
    <alternativeName>
        <fullName evidence="6">Inner dynein arm light chain, axonemal</fullName>
    </alternativeName>
</protein>
<evidence type="ECO:0000256" key="6">
    <source>
        <dbReference type="ARBA" id="ARBA00042417"/>
    </source>
</evidence>
<feature type="coiled-coil region" evidence="8">
    <location>
        <begin position="204"/>
        <end position="262"/>
    </location>
</feature>
<evidence type="ECO:0000256" key="1">
    <source>
        <dbReference type="ARBA" id="ARBA00023017"/>
    </source>
</evidence>
<keyword evidence="3" id="KW-0505">Motor protein</keyword>
<keyword evidence="1" id="KW-0243">Dynein</keyword>
<reference evidence="11" key="2">
    <citation type="submission" date="2025-08" db="UniProtKB">
        <authorList>
            <consortium name="Ensembl"/>
        </authorList>
    </citation>
    <scope>IDENTIFICATION</scope>
</reference>
<feature type="region of interest" description="Disordered" evidence="9">
    <location>
        <begin position="60"/>
        <end position="87"/>
    </location>
</feature>
<evidence type="ECO:0000313" key="12">
    <source>
        <dbReference type="Proteomes" id="UP000694680"/>
    </source>
</evidence>
<dbReference type="PANTHER" id="PTHR13183:SF0">
    <property type="entry name" value="AXONEMAL DYNEIN LIGHT INTERMEDIATE POLYPEPTIDE 1"/>
    <property type="match status" value="1"/>
</dbReference>
<reference evidence="11" key="1">
    <citation type="submission" date="2020-06" db="EMBL/GenBank/DDBJ databases">
        <authorList>
            <consortium name="Wellcome Sanger Institute Data Sharing"/>
        </authorList>
    </citation>
    <scope>NUCLEOTIDE SEQUENCE [LARGE SCALE GENOMIC DNA]</scope>
</reference>
<organism evidence="11 12">
    <name type="scientific">Gouania willdenowi</name>
    <name type="common">Blunt-snouted clingfish</name>
    <name type="synonym">Lepadogaster willdenowi</name>
    <dbReference type="NCBI Taxonomy" id="441366"/>
    <lineage>
        <taxon>Eukaryota</taxon>
        <taxon>Metazoa</taxon>
        <taxon>Chordata</taxon>
        <taxon>Craniata</taxon>
        <taxon>Vertebrata</taxon>
        <taxon>Euteleostomi</taxon>
        <taxon>Actinopterygii</taxon>
        <taxon>Neopterygii</taxon>
        <taxon>Teleostei</taxon>
        <taxon>Neoteleostei</taxon>
        <taxon>Acanthomorphata</taxon>
        <taxon>Ovalentaria</taxon>
        <taxon>Blenniimorphae</taxon>
        <taxon>Blenniiformes</taxon>
        <taxon>Gobiesocoidei</taxon>
        <taxon>Gobiesocidae</taxon>
        <taxon>Gobiesocinae</taxon>
        <taxon>Gouania</taxon>
    </lineage>
</organism>
<feature type="chain" id="PRO_5034699463" description="Axonemal dynein light intermediate polypeptide 1" evidence="10">
    <location>
        <begin position="28"/>
        <end position="273"/>
    </location>
</feature>
<keyword evidence="2 8" id="KW-0175">Coiled coil</keyword>
<comment type="similarity">
    <text evidence="4">Belongs to the inner dynein arm light chain family.</text>
</comment>
<evidence type="ECO:0000313" key="11">
    <source>
        <dbReference type="Ensembl" id="ENSGWIP00000024957.1"/>
    </source>
</evidence>
<dbReference type="Proteomes" id="UP000694680">
    <property type="component" value="Chromosome 7"/>
</dbReference>
<gene>
    <name evidence="11" type="primary">dnali1</name>
</gene>
<evidence type="ECO:0000256" key="4">
    <source>
        <dbReference type="ARBA" id="ARBA00038114"/>
    </source>
</evidence>
<dbReference type="AlphaFoldDB" id="A0A8C5G9M8"/>
<dbReference type="GO" id="GO:0045504">
    <property type="term" value="F:dynein heavy chain binding"/>
    <property type="evidence" value="ECO:0007669"/>
    <property type="project" value="TreeGrafter"/>
</dbReference>
<evidence type="ECO:0000256" key="9">
    <source>
        <dbReference type="SAM" id="MobiDB-lite"/>
    </source>
</evidence>